<dbReference type="SMART" id="SM00849">
    <property type="entry name" value="Lactamase_B"/>
    <property type="match status" value="1"/>
</dbReference>
<dbReference type="Gene3D" id="3.60.15.10">
    <property type="entry name" value="Ribonuclease Z/Hydroxyacylglutathione hydrolase-like"/>
    <property type="match status" value="1"/>
</dbReference>
<dbReference type="PANTHER" id="PTHR42951:SF17">
    <property type="entry name" value="METALLO-BETA-LACTAMASE DOMAIN-CONTAINING PROTEIN"/>
    <property type="match status" value="1"/>
</dbReference>
<dbReference type="Proteomes" id="UP000018291">
    <property type="component" value="Unassembled WGS sequence"/>
</dbReference>
<name>R4YZI4_9ACTN</name>
<dbReference type="SUPFAM" id="SSF56281">
    <property type="entry name" value="Metallo-hydrolase/oxidoreductase"/>
    <property type="match status" value="1"/>
</dbReference>
<dbReference type="eggNOG" id="COG0491">
    <property type="taxonomic scope" value="Bacteria"/>
</dbReference>
<feature type="domain" description="Metallo-beta-lactamase" evidence="1">
    <location>
        <begin position="18"/>
        <end position="233"/>
    </location>
</feature>
<evidence type="ECO:0000313" key="3">
    <source>
        <dbReference type="Proteomes" id="UP000018291"/>
    </source>
</evidence>
<proteinExistence type="predicted"/>
<keyword evidence="3" id="KW-1185">Reference proteome</keyword>
<evidence type="ECO:0000259" key="1">
    <source>
        <dbReference type="SMART" id="SM00849"/>
    </source>
</evidence>
<comment type="caution">
    <text evidence="2">The sequence shown here is derived from an EMBL/GenBank/DDBJ whole genome shotgun (WGS) entry which is preliminary data.</text>
</comment>
<gene>
    <name evidence="2" type="ORF">BN381_330059</name>
</gene>
<organism evidence="2 3">
    <name type="scientific">Candidatus Neomicrothrix parvicella RN1</name>
    <dbReference type="NCBI Taxonomy" id="1229780"/>
    <lineage>
        <taxon>Bacteria</taxon>
        <taxon>Bacillati</taxon>
        <taxon>Actinomycetota</taxon>
        <taxon>Acidimicrobiia</taxon>
        <taxon>Acidimicrobiales</taxon>
        <taxon>Microthrixaceae</taxon>
        <taxon>Candidatus Neomicrothrix</taxon>
    </lineage>
</organism>
<evidence type="ECO:0000313" key="2">
    <source>
        <dbReference type="EMBL" id="CCM64074.1"/>
    </source>
</evidence>
<dbReference type="InterPro" id="IPR001279">
    <property type="entry name" value="Metallo-B-lactamas"/>
</dbReference>
<dbReference type="EMBL" id="CANL01000027">
    <property type="protein sequence ID" value="CCM64074.1"/>
    <property type="molecule type" value="Genomic_DNA"/>
</dbReference>
<dbReference type="InterPro" id="IPR036866">
    <property type="entry name" value="RibonucZ/Hydroxyglut_hydro"/>
</dbReference>
<dbReference type="Pfam" id="PF00753">
    <property type="entry name" value="Lactamase_B"/>
    <property type="match status" value="1"/>
</dbReference>
<reference evidence="2 3" key="1">
    <citation type="journal article" date="2013" name="ISME J.">
        <title>Metabolic model for the filamentous 'Candidatus Microthrix parvicella' based on genomic and metagenomic analyses.</title>
        <authorList>
            <person name="Jon McIlroy S."/>
            <person name="Kristiansen R."/>
            <person name="Albertsen M."/>
            <person name="Michael Karst S."/>
            <person name="Rossetti S."/>
            <person name="Lund Nielsen J."/>
            <person name="Tandoi V."/>
            <person name="James Seviour R."/>
            <person name="Nielsen P.H."/>
        </authorList>
    </citation>
    <scope>NUCLEOTIDE SEQUENCE [LARGE SCALE GENOMIC DNA]</scope>
    <source>
        <strain evidence="2 3">RN1</strain>
    </source>
</reference>
<dbReference type="OrthoDB" id="2971563at2"/>
<accession>R4YZI4</accession>
<protein>
    <submittedName>
        <fullName evidence="2">Putative Metallo-beta-lactamase</fullName>
    </submittedName>
</protein>
<dbReference type="CDD" id="cd07721">
    <property type="entry name" value="yflN-like_MBL-fold"/>
    <property type="match status" value="1"/>
</dbReference>
<dbReference type="InterPro" id="IPR050855">
    <property type="entry name" value="NDM-1-like"/>
</dbReference>
<dbReference type="STRING" id="1229780.BN381_330059"/>
<sequence>MTDGSVFDLPVLAASRWMFTCYAILGDDGSVVMVDAGLPSSAQGALNSLRGAGRQPEDVTAVLATHGHSDHVGGMSTVLDQTAARALLPERCRHYLEGETPRNFGVDANVRFLPMMGQHPFKPAALRELAQVGRTDGYGRRPTFALPFIPSGYLADGDPVPGAPGWTVIATPGHTDDSISLYHADSATLMSGDEVLTHDGRAWFNPEWVDRRAHSATEERLRALDVRYLLPGHGRPVEGDVWGRARSAGECPPGRGILTRCARRFGRWG</sequence>
<dbReference type="RefSeq" id="WP_012227622.1">
    <property type="nucleotide sequence ID" value="NZ_HG422565.1"/>
</dbReference>
<dbReference type="AlphaFoldDB" id="R4YZI4"/>
<dbReference type="HOGENOM" id="CLU_1053023_0_0_11"/>
<dbReference type="PANTHER" id="PTHR42951">
    <property type="entry name" value="METALLO-BETA-LACTAMASE DOMAIN-CONTAINING"/>
    <property type="match status" value="1"/>
</dbReference>